<dbReference type="EMBL" id="BGZK01003469">
    <property type="protein sequence ID" value="GBP01624.1"/>
    <property type="molecule type" value="Genomic_DNA"/>
</dbReference>
<dbReference type="Proteomes" id="UP000299102">
    <property type="component" value="Unassembled WGS sequence"/>
</dbReference>
<feature type="region of interest" description="Disordered" evidence="1">
    <location>
        <begin position="51"/>
        <end position="75"/>
    </location>
</feature>
<gene>
    <name evidence="2" type="ORF">EVAR_90442_1</name>
</gene>
<protein>
    <submittedName>
        <fullName evidence="2">Uncharacterized protein</fullName>
    </submittedName>
</protein>
<organism evidence="2 3">
    <name type="scientific">Eumeta variegata</name>
    <name type="common">Bagworm moth</name>
    <name type="synonym">Eumeta japonica</name>
    <dbReference type="NCBI Taxonomy" id="151549"/>
    <lineage>
        <taxon>Eukaryota</taxon>
        <taxon>Metazoa</taxon>
        <taxon>Ecdysozoa</taxon>
        <taxon>Arthropoda</taxon>
        <taxon>Hexapoda</taxon>
        <taxon>Insecta</taxon>
        <taxon>Pterygota</taxon>
        <taxon>Neoptera</taxon>
        <taxon>Endopterygota</taxon>
        <taxon>Lepidoptera</taxon>
        <taxon>Glossata</taxon>
        <taxon>Ditrysia</taxon>
        <taxon>Tineoidea</taxon>
        <taxon>Psychidae</taxon>
        <taxon>Oiketicinae</taxon>
        <taxon>Eumeta</taxon>
    </lineage>
</organism>
<sequence>MSTKSQSRTEEVAVSHIKRHKTPAENFTVEDGERPLRVNRLEEAGSKAIPTRKTVRRSNPDAQHKVQEWERKLPSSPLEIEEGSILPTISAL</sequence>
<keyword evidence="3" id="KW-1185">Reference proteome</keyword>
<feature type="compositionally biased region" description="Basic and acidic residues" evidence="1">
    <location>
        <begin position="58"/>
        <end position="73"/>
    </location>
</feature>
<evidence type="ECO:0000313" key="2">
    <source>
        <dbReference type="EMBL" id="GBP01624.1"/>
    </source>
</evidence>
<feature type="region of interest" description="Disordered" evidence="1">
    <location>
        <begin position="1"/>
        <end position="33"/>
    </location>
</feature>
<reference evidence="2 3" key="1">
    <citation type="journal article" date="2019" name="Commun. Biol.">
        <title>The bagworm genome reveals a unique fibroin gene that provides high tensile strength.</title>
        <authorList>
            <person name="Kono N."/>
            <person name="Nakamura H."/>
            <person name="Ohtoshi R."/>
            <person name="Tomita M."/>
            <person name="Numata K."/>
            <person name="Arakawa K."/>
        </authorList>
    </citation>
    <scope>NUCLEOTIDE SEQUENCE [LARGE SCALE GENOMIC DNA]</scope>
</reference>
<proteinExistence type="predicted"/>
<comment type="caution">
    <text evidence="2">The sequence shown here is derived from an EMBL/GenBank/DDBJ whole genome shotgun (WGS) entry which is preliminary data.</text>
</comment>
<name>A0A4C1SHY4_EUMVA</name>
<dbReference type="AlphaFoldDB" id="A0A4C1SHY4"/>
<evidence type="ECO:0000256" key="1">
    <source>
        <dbReference type="SAM" id="MobiDB-lite"/>
    </source>
</evidence>
<accession>A0A4C1SHY4</accession>
<evidence type="ECO:0000313" key="3">
    <source>
        <dbReference type="Proteomes" id="UP000299102"/>
    </source>
</evidence>